<proteinExistence type="predicted"/>
<dbReference type="PROSITE" id="PS51257">
    <property type="entry name" value="PROKAR_LIPOPROTEIN"/>
    <property type="match status" value="1"/>
</dbReference>
<dbReference type="AlphaFoldDB" id="A0A937FVB5"/>
<protein>
    <recommendedName>
        <fullName evidence="3">Lipoprotein</fullName>
    </recommendedName>
</protein>
<name>A0A937FVB5_9BACT</name>
<comment type="caution">
    <text evidence="1">The sequence shown here is derived from an EMBL/GenBank/DDBJ whole genome shotgun (WGS) entry which is preliminary data.</text>
</comment>
<organism evidence="1 2">
    <name type="scientific">Fulvivirga marina</name>
    <dbReference type="NCBI Taxonomy" id="2494733"/>
    <lineage>
        <taxon>Bacteria</taxon>
        <taxon>Pseudomonadati</taxon>
        <taxon>Bacteroidota</taxon>
        <taxon>Cytophagia</taxon>
        <taxon>Cytophagales</taxon>
        <taxon>Fulvivirgaceae</taxon>
        <taxon>Fulvivirga</taxon>
    </lineage>
</organism>
<evidence type="ECO:0000313" key="2">
    <source>
        <dbReference type="Proteomes" id="UP000614216"/>
    </source>
</evidence>
<dbReference type="RefSeq" id="WP_202855138.1">
    <property type="nucleotide sequence ID" value="NZ_JAEUGD010000016.1"/>
</dbReference>
<reference evidence="1" key="1">
    <citation type="submission" date="2021-01" db="EMBL/GenBank/DDBJ databases">
        <title>Fulvivirga kasyanovii gen. nov., sp nov., a novel member of the phylum Bacteroidetes isolated from seawater in a mussel farm.</title>
        <authorList>
            <person name="Zhao L.-H."/>
            <person name="Wang Z.-J."/>
        </authorList>
    </citation>
    <scope>NUCLEOTIDE SEQUENCE</scope>
    <source>
        <strain evidence="1">29W222</strain>
    </source>
</reference>
<evidence type="ECO:0008006" key="3">
    <source>
        <dbReference type="Google" id="ProtNLM"/>
    </source>
</evidence>
<evidence type="ECO:0000313" key="1">
    <source>
        <dbReference type="EMBL" id="MBL6445597.1"/>
    </source>
</evidence>
<accession>A0A937FVB5</accession>
<dbReference type="InterPro" id="IPR045444">
    <property type="entry name" value="DUF6503"/>
</dbReference>
<dbReference type="EMBL" id="JAEUGD010000016">
    <property type="protein sequence ID" value="MBL6445597.1"/>
    <property type="molecule type" value="Genomic_DNA"/>
</dbReference>
<dbReference type="Proteomes" id="UP000614216">
    <property type="component" value="Unassembled WGS sequence"/>
</dbReference>
<sequence>MKNLLLILLITSMACTRHSPKEASISVTEKDSVAYPVLLQKALKAHGGQKHWETFNTLKYEVKTTLGTEKTETQLIDLKSRKVLITGSGYTLGMDGANVWVAPDKEAFGEMPPRFYHNLVFYFFAIPFVLSDPGIQYEDLGERSIEGQNYRALKISFNEGIGDADGDLYIAHFNPETYQLELLLYTVTYFSGKKDENYNALRYTKW</sequence>
<dbReference type="Pfam" id="PF20113">
    <property type="entry name" value="DUF6503"/>
    <property type="match status" value="1"/>
</dbReference>
<keyword evidence="2" id="KW-1185">Reference proteome</keyword>
<gene>
    <name evidence="1" type="ORF">JMN32_04710</name>
</gene>